<evidence type="ECO:0000313" key="4">
    <source>
        <dbReference type="Proteomes" id="UP000510868"/>
    </source>
</evidence>
<feature type="coiled-coil region" evidence="1">
    <location>
        <begin position="77"/>
        <end position="134"/>
    </location>
</feature>
<proteinExistence type="predicted"/>
<reference evidence="3 4" key="1">
    <citation type="submission" date="2020-07" db="EMBL/GenBank/DDBJ databases">
        <title>Genome sequence of Lactobacillus reuteri CNEI-KCA3 isolated from the faeces of a reared-broiler chicken, South-East Nigeria, reveals presence of CRISPR arrays.</title>
        <authorList>
            <person name="Anukam K.C."/>
            <person name="Ibezim C.N."/>
            <person name="BeecK W.V."/>
            <person name="Allonsius C."/>
            <person name="Broek M.D."/>
            <person name="Tuyaerts I."/>
            <person name="Attama A."/>
            <person name="Esimone C.O."/>
            <person name="Lebeer S."/>
        </authorList>
    </citation>
    <scope>NUCLEOTIDE SEQUENCE [LARGE SCALE GENOMIC DNA]</scope>
    <source>
        <strain evidence="3 4">CNEI-KCA3</strain>
    </source>
</reference>
<accession>A0A7L6BFL9</accession>
<organism evidence="3 4">
    <name type="scientific">Limosilactobacillus reuteri</name>
    <name type="common">Lactobacillus reuteri</name>
    <dbReference type="NCBI Taxonomy" id="1598"/>
    <lineage>
        <taxon>Bacteria</taxon>
        <taxon>Bacillati</taxon>
        <taxon>Bacillota</taxon>
        <taxon>Bacilli</taxon>
        <taxon>Lactobacillales</taxon>
        <taxon>Lactobacillaceae</taxon>
        <taxon>Limosilactobacillus</taxon>
    </lineage>
</organism>
<evidence type="ECO:0000256" key="1">
    <source>
        <dbReference type="SAM" id="Coils"/>
    </source>
</evidence>
<protein>
    <submittedName>
        <fullName evidence="3">DUF4355 domain-containing protein</fullName>
    </submittedName>
</protein>
<evidence type="ECO:0000256" key="2">
    <source>
        <dbReference type="SAM" id="MobiDB-lite"/>
    </source>
</evidence>
<name>A0A7L6BFL9_LIMRT</name>
<dbReference type="Proteomes" id="UP000510868">
    <property type="component" value="Chromosome"/>
</dbReference>
<feature type="region of interest" description="Disordered" evidence="2">
    <location>
        <begin position="39"/>
        <end position="65"/>
    </location>
</feature>
<dbReference type="Pfam" id="PF14265">
    <property type="entry name" value="DUF4355"/>
    <property type="match status" value="1"/>
</dbReference>
<keyword evidence="1" id="KW-0175">Coiled coil</keyword>
<dbReference type="EMBL" id="CP059275">
    <property type="protein sequence ID" value="QLQ60952.1"/>
    <property type="molecule type" value="Genomic_DNA"/>
</dbReference>
<dbReference type="InterPro" id="IPR025580">
    <property type="entry name" value="Gp46"/>
</dbReference>
<dbReference type="RefSeq" id="WP_181462213.1">
    <property type="nucleotide sequence ID" value="NZ_CP059275.1"/>
</dbReference>
<gene>
    <name evidence="3" type="ORF">HHK02_06905</name>
</gene>
<dbReference type="AlphaFoldDB" id="A0A7L6BFL9"/>
<sequence>MDFLLVAVIKEQPGYYSPPDYKRGVFMFEKLPMRLQFFAEDPTPAPDNDGAPEGTDGDNNGKSEKTFTQAELNDIVKARVNRALKNKQEEIDQAKSEATKLAKMNKGQKQEYKLQQTEKRAQDAEAELARYKMRDTAKQQLIDGGYDNPTDEDIDLIVTDKAETTKERGEAFLNAYNRIKENVRQELLKGKSPRINGAPATTMTKEQIAKIKDPIKRQKAIKNNMDLYKF</sequence>
<evidence type="ECO:0000313" key="3">
    <source>
        <dbReference type="EMBL" id="QLQ60952.1"/>
    </source>
</evidence>